<proteinExistence type="inferred from homology"/>
<comment type="subcellular location">
    <subcellularLocation>
        <location evidence="1">Membrane</location>
        <topology evidence="1">Multi-pass membrane protein</topology>
    </subcellularLocation>
</comment>
<evidence type="ECO:0000256" key="5">
    <source>
        <dbReference type="ARBA" id="ARBA00023136"/>
    </source>
</evidence>
<dbReference type="AlphaFoldDB" id="A0A1L9RP56"/>
<dbReference type="EMBL" id="KV878211">
    <property type="protein sequence ID" value="OJJ36704.1"/>
    <property type="molecule type" value="Genomic_DNA"/>
</dbReference>
<keyword evidence="7" id="KW-1185">Reference proteome</keyword>
<dbReference type="STRING" id="1073089.A0A1L9RP56"/>
<dbReference type="GeneID" id="63743801"/>
<gene>
    <name evidence="6" type="ORF">ASPWEDRAFT_108173</name>
</gene>
<comment type="similarity">
    <text evidence="2">Belongs to the OXA1/ALB3/YidC family.</text>
</comment>
<evidence type="ECO:0008006" key="8">
    <source>
        <dbReference type="Google" id="ProtNLM"/>
    </source>
</evidence>
<reference evidence="7" key="1">
    <citation type="journal article" date="2017" name="Genome Biol.">
        <title>Comparative genomics reveals high biological diversity and specific adaptations in the industrially and medically important fungal genus Aspergillus.</title>
        <authorList>
            <person name="de Vries R.P."/>
            <person name="Riley R."/>
            <person name="Wiebenga A."/>
            <person name="Aguilar-Osorio G."/>
            <person name="Amillis S."/>
            <person name="Uchima C.A."/>
            <person name="Anderluh G."/>
            <person name="Asadollahi M."/>
            <person name="Askin M."/>
            <person name="Barry K."/>
            <person name="Battaglia E."/>
            <person name="Bayram O."/>
            <person name="Benocci T."/>
            <person name="Braus-Stromeyer S.A."/>
            <person name="Caldana C."/>
            <person name="Canovas D."/>
            <person name="Cerqueira G.C."/>
            <person name="Chen F."/>
            <person name="Chen W."/>
            <person name="Choi C."/>
            <person name="Clum A."/>
            <person name="Dos Santos R.A."/>
            <person name="Damasio A.R."/>
            <person name="Diallinas G."/>
            <person name="Emri T."/>
            <person name="Fekete E."/>
            <person name="Flipphi M."/>
            <person name="Freyberg S."/>
            <person name="Gallo A."/>
            <person name="Gournas C."/>
            <person name="Habgood R."/>
            <person name="Hainaut M."/>
            <person name="Harispe M.L."/>
            <person name="Henrissat B."/>
            <person name="Hilden K.S."/>
            <person name="Hope R."/>
            <person name="Hossain A."/>
            <person name="Karabika E."/>
            <person name="Karaffa L."/>
            <person name="Karanyi Z."/>
            <person name="Krasevec N."/>
            <person name="Kuo A."/>
            <person name="Kusch H."/>
            <person name="LaButti K."/>
            <person name="Lagendijk E.L."/>
            <person name="Lapidus A."/>
            <person name="Levasseur A."/>
            <person name="Lindquist E."/>
            <person name="Lipzen A."/>
            <person name="Logrieco A.F."/>
            <person name="MacCabe A."/>
            <person name="Maekelae M.R."/>
            <person name="Malavazi I."/>
            <person name="Melin P."/>
            <person name="Meyer V."/>
            <person name="Mielnichuk N."/>
            <person name="Miskei M."/>
            <person name="Molnar A.P."/>
            <person name="Mule G."/>
            <person name="Ngan C.Y."/>
            <person name="Orejas M."/>
            <person name="Orosz E."/>
            <person name="Ouedraogo J.P."/>
            <person name="Overkamp K.M."/>
            <person name="Park H.-S."/>
            <person name="Perrone G."/>
            <person name="Piumi F."/>
            <person name="Punt P.J."/>
            <person name="Ram A.F."/>
            <person name="Ramon A."/>
            <person name="Rauscher S."/>
            <person name="Record E."/>
            <person name="Riano-Pachon D.M."/>
            <person name="Robert V."/>
            <person name="Roehrig J."/>
            <person name="Ruller R."/>
            <person name="Salamov A."/>
            <person name="Salih N.S."/>
            <person name="Samson R.A."/>
            <person name="Sandor E."/>
            <person name="Sanguinetti M."/>
            <person name="Schuetze T."/>
            <person name="Sepcic K."/>
            <person name="Shelest E."/>
            <person name="Sherlock G."/>
            <person name="Sophianopoulou V."/>
            <person name="Squina F.M."/>
            <person name="Sun H."/>
            <person name="Susca A."/>
            <person name="Todd R.B."/>
            <person name="Tsang A."/>
            <person name="Unkles S.E."/>
            <person name="van de Wiele N."/>
            <person name="van Rossen-Uffink D."/>
            <person name="Oliveira J.V."/>
            <person name="Vesth T.C."/>
            <person name="Visser J."/>
            <person name="Yu J.-H."/>
            <person name="Zhou M."/>
            <person name="Andersen M.R."/>
            <person name="Archer D.B."/>
            <person name="Baker S.E."/>
            <person name="Benoit I."/>
            <person name="Brakhage A.A."/>
            <person name="Braus G.H."/>
            <person name="Fischer R."/>
            <person name="Frisvad J.C."/>
            <person name="Goldman G.H."/>
            <person name="Houbraken J."/>
            <person name="Oakley B."/>
            <person name="Pocsi I."/>
            <person name="Scazzocchio C."/>
            <person name="Seiboth B."/>
            <person name="vanKuyk P.A."/>
            <person name="Wortman J."/>
            <person name="Dyer P.S."/>
            <person name="Grigoriev I.V."/>
        </authorList>
    </citation>
    <scope>NUCLEOTIDE SEQUENCE [LARGE SCALE GENOMIC DNA]</scope>
    <source>
        <strain evidence="7">DTO 134E9</strain>
    </source>
</reference>
<dbReference type="GO" id="GO:0032979">
    <property type="term" value="P:protein insertion into mitochondrial inner membrane from matrix"/>
    <property type="evidence" value="ECO:0007669"/>
    <property type="project" value="TreeGrafter"/>
</dbReference>
<keyword evidence="4" id="KW-1133">Transmembrane helix</keyword>
<evidence type="ECO:0000256" key="3">
    <source>
        <dbReference type="ARBA" id="ARBA00022692"/>
    </source>
</evidence>
<dbReference type="GO" id="GO:0005743">
    <property type="term" value="C:mitochondrial inner membrane"/>
    <property type="evidence" value="ECO:0007669"/>
    <property type="project" value="TreeGrafter"/>
</dbReference>
<dbReference type="RefSeq" id="XP_040690380.1">
    <property type="nucleotide sequence ID" value="XM_040827953.1"/>
</dbReference>
<dbReference type="Proteomes" id="UP000184383">
    <property type="component" value="Unassembled WGS sequence"/>
</dbReference>
<organism evidence="6 7">
    <name type="scientific">Aspergillus wentii DTO 134E9</name>
    <dbReference type="NCBI Taxonomy" id="1073089"/>
    <lineage>
        <taxon>Eukaryota</taxon>
        <taxon>Fungi</taxon>
        <taxon>Dikarya</taxon>
        <taxon>Ascomycota</taxon>
        <taxon>Pezizomycotina</taxon>
        <taxon>Eurotiomycetes</taxon>
        <taxon>Eurotiomycetidae</taxon>
        <taxon>Eurotiales</taxon>
        <taxon>Aspergillaceae</taxon>
        <taxon>Aspergillus</taxon>
        <taxon>Aspergillus subgen. Cremei</taxon>
    </lineage>
</organism>
<evidence type="ECO:0000256" key="2">
    <source>
        <dbReference type="ARBA" id="ARBA00009877"/>
    </source>
</evidence>
<dbReference type="OrthoDB" id="2148490at2759"/>
<accession>A0A1L9RP56</accession>
<dbReference type="PANTHER" id="PTHR12428">
    <property type="entry name" value="OXA1"/>
    <property type="match status" value="1"/>
</dbReference>
<dbReference type="VEuPathDB" id="FungiDB:ASPWEDRAFT_108173"/>
<dbReference type="GO" id="GO:0033617">
    <property type="term" value="P:mitochondrial respiratory chain complex IV assembly"/>
    <property type="evidence" value="ECO:0007669"/>
    <property type="project" value="TreeGrafter"/>
</dbReference>
<evidence type="ECO:0000256" key="1">
    <source>
        <dbReference type="ARBA" id="ARBA00004141"/>
    </source>
</evidence>
<keyword evidence="3" id="KW-0812">Transmembrane</keyword>
<dbReference type="GO" id="GO:0032977">
    <property type="term" value="F:membrane insertase activity"/>
    <property type="evidence" value="ECO:0007669"/>
    <property type="project" value="InterPro"/>
</dbReference>
<evidence type="ECO:0000256" key="4">
    <source>
        <dbReference type="ARBA" id="ARBA00022989"/>
    </source>
</evidence>
<dbReference type="PANTHER" id="PTHR12428:SF65">
    <property type="entry name" value="CYTOCHROME C OXIDASE ASSEMBLY PROTEIN COX18, MITOCHONDRIAL"/>
    <property type="match status" value="1"/>
</dbReference>
<evidence type="ECO:0000313" key="7">
    <source>
        <dbReference type="Proteomes" id="UP000184383"/>
    </source>
</evidence>
<evidence type="ECO:0000313" key="6">
    <source>
        <dbReference type="EMBL" id="OJJ36704.1"/>
    </source>
</evidence>
<name>A0A1L9RP56_ASPWE</name>
<sequence>MRSIRSLHGLRPHAASKKPFQQIRHFHPTRPSPFVSEVLDVSSGFVHGIHSVTHLPWVVSIPLTALIVRMTVALPLQIYSRVQARKERDITPLLMSWRTSYEKEAFKNLEDKYNMSIFSNTIKAAVAGKMRKKRAQLKKHWKVARFWKPVNLLQIPIWLSVMESIRAMSGRNGLFQPDVEPSEAAETAKAGSDALSLVEPSLANEGVLWFPDLLAGDPTGVLPVALTLSILLNIRTGWKIPSLKETADLPFREMVPHLALKGLRGFVGLLALNVGASAFASQMPCALMIYWITSTNVATLQSFLLDKYLFARPPLKTWRRMHVGYAKPGQQQLLQWRI</sequence>
<keyword evidence="5" id="KW-0472">Membrane</keyword>
<protein>
    <recommendedName>
        <fullName evidence="8">Mitochondrial export translocase Oxa2</fullName>
    </recommendedName>
</protein>
<dbReference type="InterPro" id="IPR001708">
    <property type="entry name" value="YidC/ALB3/OXA1/COX18"/>
</dbReference>